<evidence type="ECO:0000256" key="3">
    <source>
        <dbReference type="ARBA" id="ARBA00023002"/>
    </source>
</evidence>
<evidence type="ECO:0000313" key="7">
    <source>
        <dbReference type="Proteomes" id="UP000282977"/>
    </source>
</evidence>
<dbReference type="RefSeq" id="WP_127690515.1">
    <property type="nucleotide sequence ID" value="NZ_RZUL01000002.1"/>
</dbReference>
<dbReference type="Pfam" id="PF00296">
    <property type="entry name" value="Bac_luciferase"/>
    <property type="match status" value="1"/>
</dbReference>
<dbReference type="InterPro" id="IPR050766">
    <property type="entry name" value="Bact_Lucif_Oxidored"/>
</dbReference>
<dbReference type="InterPro" id="IPR011251">
    <property type="entry name" value="Luciferase-like_dom"/>
</dbReference>
<dbReference type="GO" id="GO:0005829">
    <property type="term" value="C:cytosol"/>
    <property type="evidence" value="ECO:0007669"/>
    <property type="project" value="TreeGrafter"/>
</dbReference>
<evidence type="ECO:0000313" key="6">
    <source>
        <dbReference type="EMBL" id="RVT42339.1"/>
    </source>
</evidence>
<keyword evidence="2" id="KW-0285">Flavoprotein</keyword>
<keyword evidence="4" id="KW-0503">Monooxygenase</keyword>
<accession>A0A437J9Z8</accession>
<evidence type="ECO:0000259" key="5">
    <source>
        <dbReference type="Pfam" id="PF00296"/>
    </source>
</evidence>
<feature type="domain" description="Luciferase-like" evidence="5">
    <location>
        <begin position="43"/>
        <end position="332"/>
    </location>
</feature>
<gene>
    <name evidence="6" type="ORF">ENE74_09100</name>
</gene>
<dbReference type="EMBL" id="RZUL01000002">
    <property type="protein sequence ID" value="RVT42339.1"/>
    <property type="molecule type" value="Genomic_DNA"/>
</dbReference>
<organism evidence="6 7">
    <name type="scientific">Sphingobium algorifonticola</name>
    <dbReference type="NCBI Taxonomy" id="2008318"/>
    <lineage>
        <taxon>Bacteria</taxon>
        <taxon>Pseudomonadati</taxon>
        <taxon>Pseudomonadota</taxon>
        <taxon>Alphaproteobacteria</taxon>
        <taxon>Sphingomonadales</taxon>
        <taxon>Sphingomonadaceae</taxon>
        <taxon>Sphingobium</taxon>
    </lineage>
</organism>
<keyword evidence="7" id="KW-1185">Reference proteome</keyword>
<dbReference type="OrthoDB" id="8477406at2"/>
<dbReference type="InterPro" id="IPR036661">
    <property type="entry name" value="Luciferase-like_sf"/>
</dbReference>
<dbReference type="PANTHER" id="PTHR30137:SF16">
    <property type="entry name" value="BLL0895 PROTEIN"/>
    <property type="match status" value="1"/>
</dbReference>
<evidence type="ECO:0000256" key="1">
    <source>
        <dbReference type="ARBA" id="ARBA00010426"/>
    </source>
</evidence>
<reference evidence="6 7" key="1">
    <citation type="submission" date="2019-01" db="EMBL/GenBank/DDBJ databases">
        <authorList>
            <person name="Chen W.-M."/>
        </authorList>
    </citation>
    <scope>NUCLEOTIDE SEQUENCE [LARGE SCALE GENOMIC DNA]</scope>
    <source>
        <strain evidence="6 7">TLA-22</strain>
    </source>
</reference>
<keyword evidence="3" id="KW-0560">Oxidoreductase</keyword>
<evidence type="ECO:0000256" key="2">
    <source>
        <dbReference type="ARBA" id="ARBA00022630"/>
    </source>
</evidence>
<dbReference type="GO" id="GO:0016705">
    <property type="term" value="F:oxidoreductase activity, acting on paired donors, with incorporation or reduction of molecular oxygen"/>
    <property type="evidence" value="ECO:0007669"/>
    <property type="project" value="InterPro"/>
</dbReference>
<comment type="similarity">
    <text evidence="1">Belongs to the bacterial luciferase oxidoreductase family.</text>
</comment>
<dbReference type="GO" id="GO:0004497">
    <property type="term" value="F:monooxygenase activity"/>
    <property type="evidence" value="ECO:0007669"/>
    <property type="project" value="UniProtKB-KW"/>
</dbReference>
<protein>
    <submittedName>
        <fullName evidence="6">LLM class flavin-dependent oxidoreductase</fullName>
    </submittedName>
</protein>
<dbReference type="PANTHER" id="PTHR30137">
    <property type="entry name" value="LUCIFERASE-LIKE MONOOXYGENASE"/>
    <property type="match status" value="1"/>
</dbReference>
<dbReference type="SUPFAM" id="SSF51679">
    <property type="entry name" value="Bacterial luciferase-like"/>
    <property type="match status" value="1"/>
</dbReference>
<dbReference type="Proteomes" id="UP000282977">
    <property type="component" value="Unassembled WGS sequence"/>
</dbReference>
<sequence>MHLFASLSGNVMVGSRLLTSGPIMRLSLFSVPISGGPDSDRAIIFDVIDRAALADSLGFFCLYYPEHHFDDYCPWADNMLLVAHLAATVRRAHLGLSIAIAPFHHPVALAERAALMSQLTDGKFILGVGSGGVPLESTGMGFDPATQGEELESIVVAVEKLWAKRPADPPVDFSTRRYAGKVVQRIMPASAGSPPVIKLACVRPDRALLAATKGWAVFTGEKIAPVYVRALLDAGHAEETVARCLAYSSISVGPMHVAETDTLARTELIAALQTRQQWLDRQKMLETRHNLGNPLMVPAPDYASEAYLSARCLYGSPATVLARMRSLARLGFGEILGESDVGLNTPERMAAVRRSITLLGQEVIPVLNGIVPANTQEAAASVDRVVQAEVHPAFGEAPHAPAG</sequence>
<dbReference type="Gene3D" id="3.20.20.30">
    <property type="entry name" value="Luciferase-like domain"/>
    <property type="match status" value="1"/>
</dbReference>
<proteinExistence type="inferred from homology"/>
<evidence type="ECO:0000256" key="4">
    <source>
        <dbReference type="ARBA" id="ARBA00023033"/>
    </source>
</evidence>
<comment type="caution">
    <text evidence="6">The sequence shown here is derived from an EMBL/GenBank/DDBJ whole genome shotgun (WGS) entry which is preliminary data.</text>
</comment>
<dbReference type="AlphaFoldDB" id="A0A437J9Z8"/>
<name>A0A437J9Z8_9SPHN</name>